<feature type="transmembrane region" description="Helical" evidence="1">
    <location>
        <begin position="233"/>
        <end position="252"/>
    </location>
</feature>
<protein>
    <recommendedName>
        <fullName evidence="4">Transmembrane protein</fullName>
    </recommendedName>
</protein>
<sequence>MLSERGIVFAAYGQQSHHHLNVWQRKGRTMTHDRIQDWIGMWRVPVYTAAVALYMVAQFVETAPVHYAMGAAALSAFIVSAFFARGVYQVSGALFFAFGVGLFLFYGDAWPTFVLHFERVLGLLALFFVLPFMNTLIRVGRYDQSLSEWLKRNVGGVSSLYRRSFSVCHLLGLFLNIATIPLLVKSLRTALRNVGGRKAESFYVRNLLRAYALCLTWSPMEVMISTTIDFTGVHYYEVALFLLLLAFTMAMIDWGTAAVSYRSIPLDNGEEAGRESAVSIGKKAAQLLVVLVVFTVLVSLVQRWLGKGFLFSIVLLLVPFCFGWALLVRRVKRYAVMALCHWKERTEGLGNYFFMFLGAGLFVEMLARSPLLAGLGGWFRVGAEHSVWLYGMIAVYFFATSFVGFHPLVSLTLLMPLLEPVRLLVPAVPLSIVLVCCSLATVMYSPYNISVSLLAEELGDNPYRIGRRNVPFALGYMAVGIGIALLAERLFFG</sequence>
<feature type="transmembrane region" description="Helical" evidence="1">
    <location>
        <begin position="90"/>
        <end position="107"/>
    </location>
</feature>
<accession>A0ABM5MJ24</accession>
<keyword evidence="1" id="KW-0812">Transmembrane</keyword>
<gene>
    <name evidence="2" type="ORF">GTCCBUS3UF5_23440</name>
</gene>
<evidence type="ECO:0000313" key="2">
    <source>
        <dbReference type="EMBL" id="AEV19650.1"/>
    </source>
</evidence>
<feature type="transmembrane region" description="Helical" evidence="1">
    <location>
        <begin position="119"/>
        <end position="139"/>
    </location>
</feature>
<feature type="transmembrane region" description="Helical" evidence="1">
    <location>
        <begin position="65"/>
        <end position="83"/>
    </location>
</feature>
<feature type="transmembrane region" description="Helical" evidence="1">
    <location>
        <begin position="160"/>
        <end position="184"/>
    </location>
</feature>
<dbReference type="Proteomes" id="UP000005636">
    <property type="component" value="Chromosome"/>
</dbReference>
<evidence type="ECO:0000313" key="3">
    <source>
        <dbReference type="Proteomes" id="UP000005636"/>
    </source>
</evidence>
<keyword evidence="3" id="KW-1185">Reference proteome</keyword>
<feature type="transmembrane region" description="Helical" evidence="1">
    <location>
        <begin position="308"/>
        <end position="328"/>
    </location>
</feature>
<proteinExistence type="predicted"/>
<feature type="transmembrane region" description="Helical" evidence="1">
    <location>
        <begin position="38"/>
        <end position="59"/>
    </location>
</feature>
<feature type="transmembrane region" description="Helical" evidence="1">
    <location>
        <begin position="473"/>
        <end position="492"/>
    </location>
</feature>
<name>A0ABM5MJ24_GEOTH</name>
<dbReference type="EMBL" id="CP003125">
    <property type="protein sequence ID" value="AEV19650.1"/>
    <property type="molecule type" value="Genomic_DNA"/>
</dbReference>
<reference evidence="2 3" key="1">
    <citation type="submission" date="2011-11" db="EMBL/GenBank/DDBJ databases">
        <title>Complete genome sequence of thermophilic Geobacillus thermoleovorans CCB_US3_UF5.</title>
        <authorList>
            <person name="Muhd Sakaff M.K.L."/>
            <person name="Abdul Rahman A.Y."/>
            <person name="Saito J.A."/>
            <person name="Hou S."/>
            <person name="Alam M."/>
        </authorList>
    </citation>
    <scope>NUCLEOTIDE SEQUENCE [LARGE SCALE GENOMIC DNA]</scope>
    <source>
        <strain evidence="2 3">CCB_US3_UF5</strain>
    </source>
</reference>
<feature type="transmembrane region" description="Helical" evidence="1">
    <location>
        <begin position="349"/>
        <end position="367"/>
    </location>
</feature>
<feature type="transmembrane region" description="Helical" evidence="1">
    <location>
        <begin position="387"/>
        <end position="411"/>
    </location>
</feature>
<evidence type="ECO:0000256" key="1">
    <source>
        <dbReference type="SAM" id="Phobius"/>
    </source>
</evidence>
<feature type="transmembrane region" description="Helical" evidence="1">
    <location>
        <begin position="423"/>
        <end position="444"/>
    </location>
</feature>
<organism evidence="2 3">
    <name type="scientific">Geobacillus thermoleovorans CCB_US3_UF5</name>
    <dbReference type="NCBI Taxonomy" id="1111068"/>
    <lineage>
        <taxon>Bacteria</taxon>
        <taxon>Bacillati</taxon>
        <taxon>Bacillota</taxon>
        <taxon>Bacilli</taxon>
        <taxon>Bacillales</taxon>
        <taxon>Anoxybacillaceae</taxon>
        <taxon>Geobacillus</taxon>
        <taxon>Geobacillus thermoleovorans group</taxon>
    </lineage>
</organism>
<evidence type="ECO:0008006" key="4">
    <source>
        <dbReference type="Google" id="ProtNLM"/>
    </source>
</evidence>
<keyword evidence="1" id="KW-1133">Transmembrane helix</keyword>
<keyword evidence="1" id="KW-0472">Membrane</keyword>
<feature type="transmembrane region" description="Helical" evidence="1">
    <location>
        <begin position="284"/>
        <end position="302"/>
    </location>
</feature>